<sequence length="551" mass="62464">MSQEEQQLQVIAEQSASYEYNIYNYFVQQPKPITAQDLEQYPQIALANKAPTINQEDEMCQVQGNKEAYSENKFWLYPAIIIPETISSSTRSLVDIIRQGIVITSNEEGILYFIGGCVNYNTGYWRSGKYLVFQGGTQLGATKEGSIKIHGGTRINTAALKEYAKVLTEENLTQICIIPILGRSGLSWVNPTYYKIANKVTYEESVNQMILPSAMPQLLTYQPELNRLAVDREKDFYYKSDTSTYISLSLPEQLIRISGRFPYPYPAYYTSGVIYYGDYPSQLFLGYLRVVISNFPGYSPFYTRNGLLYPKIYNHNVSSDFMLNNMSIGAPVYLSKYNPNNGKLCTDYGVLGLVSAITDFYADIGGNIVTDRSLLSQLPPDDFVAGYYVLTLVKVPEPSNINQYIKWLKQENAVNIVLEGIRKAKNAISSLISSGVLAGIAFSAVMAVDEWESEEQIIRDAKTYVDKLNKIYNEALNYATSCIENSPNLPRNAKIIYIQQVQQYLSNLMYEINAEQEEEDILFCLKLEIYNYLFNQGIKPPCNPHGEEEEE</sequence>
<name>A0A2T9X8U5_9CREN</name>
<dbReference type="EMBL" id="QEFD01000090">
    <property type="protein sequence ID" value="PVU76516.1"/>
    <property type="molecule type" value="Genomic_DNA"/>
</dbReference>
<protein>
    <submittedName>
        <fullName evidence="1">Uncharacterized protein</fullName>
    </submittedName>
</protein>
<gene>
    <name evidence="1" type="ORF">DDW13_02865</name>
</gene>
<organism evidence="1 2">
    <name type="scientific">Acidianus hospitalis</name>
    <dbReference type="NCBI Taxonomy" id="563177"/>
    <lineage>
        <taxon>Archaea</taxon>
        <taxon>Thermoproteota</taxon>
        <taxon>Thermoprotei</taxon>
        <taxon>Sulfolobales</taxon>
        <taxon>Sulfolobaceae</taxon>
        <taxon>Acidianus</taxon>
    </lineage>
</organism>
<dbReference type="Proteomes" id="UP000245638">
    <property type="component" value="Unassembled WGS sequence"/>
</dbReference>
<comment type="caution">
    <text evidence="1">The sequence shown here is derived from an EMBL/GenBank/DDBJ whole genome shotgun (WGS) entry which is preliminary data.</text>
</comment>
<accession>A0A2T9X8U5</accession>
<dbReference type="AlphaFoldDB" id="A0A2T9X8U5"/>
<reference evidence="1 2" key="1">
    <citation type="journal article" date="2015" name="Appl. Environ. Microbiol.">
        <title>Nanoarchaeota, Their Sulfolobales Host, and Nanoarchaeota Virus Distribution across Yellowstone National Park Hot Springs.</title>
        <authorList>
            <person name="Munson-McGee J.H."/>
            <person name="Field E.K."/>
            <person name="Bateson M."/>
            <person name="Rooney C."/>
            <person name="Stepanauskas R."/>
            <person name="Young M.J."/>
        </authorList>
    </citation>
    <scope>NUCLEOTIDE SEQUENCE [LARGE SCALE GENOMIC DNA]</scope>
    <source>
        <strain evidence="1">SCGC AC-742_N10</strain>
    </source>
</reference>
<proteinExistence type="predicted"/>
<evidence type="ECO:0000313" key="1">
    <source>
        <dbReference type="EMBL" id="PVU76516.1"/>
    </source>
</evidence>
<evidence type="ECO:0000313" key="2">
    <source>
        <dbReference type="Proteomes" id="UP000245638"/>
    </source>
</evidence>